<evidence type="ECO:0000313" key="2">
    <source>
        <dbReference type="EMBL" id="ONK68412.1"/>
    </source>
</evidence>
<dbReference type="Proteomes" id="UP000243459">
    <property type="component" value="Chromosome 5"/>
</dbReference>
<dbReference type="EMBL" id="CM007385">
    <property type="protein sequence ID" value="ONK68412.1"/>
    <property type="molecule type" value="Genomic_DNA"/>
</dbReference>
<evidence type="ECO:0000313" key="3">
    <source>
        <dbReference type="Proteomes" id="UP000243459"/>
    </source>
</evidence>
<feature type="compositionally biased region" description="Basic residues" evidence="1">
    <location>
        <begin position="78"/>
        <end position="92"/>
    </location>
</feature>
<accession>A0A5P1EQX1</accession>
<name>A0A5P1EQX1_ASPOF</name>
<dbReference type="Gramene" id="ONK68412">
    <property type="protein sequence ID" value="ONK68412"/>
    <property type="gene ID" value="A4U43_C05F11240"/>
</dbReference>
<gene>
    <name evidence="2" type="ORF">A4U43_C05F11240</name>
</gene>
<protein>
    <submittedName>
        <fullName evidence="2">Uncharacterized protein</fullName>
    </submittedName>
</protein>
<feature type="region of interest" description="Disordered" evidence="1">
    <location>
        <begin position="1"/>
        <end position="121"/>
    </location>
</feature>
<evidence type="ECO:0000256" key="1">
    <source>
        <dbReference type="SAM" id="MobiDB-lite"/>
    </source>
</evidence>
<feature type="region of interest" description="Disordered" evidence="1">
    <location>
        <begin position="136"/>
        <end position="208"/>
    </location>
</feature>
<dbReference type="AlphaFoldDB" id="A0A5P1EQX1"/>
<reference evidence="3" key="1">
    <citation type="journal article" date="2017" name="Nat. Commun.">
        <title>The asparagus genome sheds light on the origin and evolution of a young Y chromosome.</title>
        <authorList>
            <person name="Harkess A."/>
            <person name="Zhou J."/>
            <person name="Xu C."/>
            <person name="Bowers J.E."/>
            <person name="Van der Hulst R."/>
            <person name="Ayyampalayam S."/>
            <person name="Mercati F."/>
            <person name="Riccardi P."/>
            <person name="McKain M.R."/>
            <person name="Kakrana A."/>
            <person name="Tang H."/>
            <person name="Ray J."/>
            <person name="Groenendijk J."/>
            <person name="Arikit S."/>
            <person name="Mathioni S.M."/>
            <person name="Nakano M."/>
            <person name="Shan H."/>
            <person name="Telgmann-Rauber A."/>
            <person name="Kanno A."/>
            <person name="Yue Z."/>
            <person name="Chen H."/>
            <person name="Li W."/>
            <person name="Chen Y."/>
            <person name="Xu X."/>
            <person name="Zhang Y."/>
            <person name="Luo S."/>
            <person name="Chen H."/>
            <person name="Gao J."/>
            <person name="Mao Z."/>
            <person name="Pires J.C."/>
            <person name="Luo M."/>
            <person name="Kudrna D."/>
            <person name="Wing R.A."/>
            <person name="Meyers B.C."/>
            <person name="Yi K."/>
            <person name="Kong H."/>
            <person name="Lavrijsen P."/>
            <person name="Sunseri F."/>
            <person name="Falavigna A."/>
            <person name="Ye Y."/>
            <person name="Leebens-Mack J.H."/>
            <person name="Chen G."/>
        </authorList>
    </citation>
    <scope>NUCLEOTIDE SEQUENCE [LARGE SCALE GENOMIC DNA]</scope>
    <source>
        <strain evidence="3">cv. DH0086</strain>
    </source>
</reference>
<sequence length="276" mass="29811">MLSSLNTCDRSHGDSGSKPSPPPTLPIAHRRPGSSHCAEPHPPLRLPRCPPTASLLSHRRTSATRQIRDLVRQFQPWHFRHPGSPIRRRSTPTRRPDPPTPSPPTLASNQITPFLRSPPHRQTKPLLEAMRLDAAGVHSSTRTPPTASQWPPAPPSIADRPDPNNPPSIRITGAGTDINPSSAAAGGPPPRPSRSSLGPLPLPPPSTRFERQHLQLHSTLKAKPLAVNCVNVLEQIDEGRHPLERGNGSRGPGLSSEPCKSMVSGVTVSREATLRT</sequence>
<feature type="region of interest" description="Disordered" evidence="1">
    <location>
        <begin position="240"/>
        <end position="276"/>
    </location>
</feature>
<proteinExistence type="predicted"/>
<keyword evidence="3" id="KW-1185">Reference proteome</keyword>
<feature type="compositionally biased region" description="Pro residues" evidence="1">
    <location>
        <begin position="40"/>
        <end position="50"/>
    </location>
</feature>
<dbReference type="OMA" id="SHCAEPH"/>
<organism evidence="2 3">
    <name type="scientific">Asparagus officinalis</name>
    <name type="common">Garden asparagus</name>
    <dbReference type="NCBI Taxonomy" id="4686"/>
    <lineage>
        <taxon>Eukaryota</taxon>
        <taxon>Viridiplantae</taxon>
        <taxon>Streptophyta</taxon>
        <taxon>Embryophyta</taxon>
        <taxon>Tracheophyta</taxon>
        <taxon>Spermatophyta</taxon>
        <taxon>Magnoliopsida</taxon>
        <taxon>Liliopsida</taxon>
        <taxon>Asparagales</taxon>
        <taxon>Asparagaceae</taxon>
        <taxon>Asparagoideae</taxon>
        <taxon>Asparagus</taxon>
    </lineage>
</organism>